<proteinExistence type="inferred from homology"/>
<name>A0A381PZ67_9ZZZZ</name>
<dbReference type="PANTHER" id="PTHR43213:SF5">
    <property type="entry name" value="BIFUNCTIONAL DTTP_UTP PYROPHOSPHATASE_METHYLTRANSFERASE PROTEIN-RELATED"/>
    <property type="match status" value="1"/>
</dbReference>
<evidence type="ECO:0000313" key="3">
    <source>
        <dbReference type="EMBL" id="SUZ70683.1"/>
    </source>
</evidence>
<dbReference type="InterPro" id="IPR003697">
    <property type="entry name" value="Maf-like"/>
</dbReference>
<comment type="cofactor">
    <cofactor evidence="1">
        <name>a divalent metal cation</name>
        <dbReference type="ChEBI" id="CHEBI:60240"/>
    </cofactor>
</comment>
<reference evidence="3" key="1">
    <citation type="submission" date="2018-05" db="EMBL/GenBank/DDBJ databases">
        <authorList>
            <person name="Lanie J.A."/>
            <person name="Ng W.-L."/>
            <person name="Kazmierczak K.M."/>
            <person name="Andrzejewski T.M."/>
            <person name="Davidsen T.M."/>
            <person name="Wayne K.J."/>
            <person name="Tettelin H."/>
            <person name="Glass J.I."/>
            <person name="Rusch D."/>
            <person name="Podicherti R."/>
            <person name="Tsui H.-C.T."/>
            <person name="Winkler M.E."/>
        </authorList>
    </citation>
    <scope>NUCLEOTIDE SEQUENCE</scope>
</reference>
<gene>
    <name evidence="3" type="ORF">METZ01_LOCUS23537</name>
</gene>
<dbReference type="InterPro" id="IPR029001">
    <property type="entry name" value="ITPase-like_fam"/>
</dbReference>
<dbReference type="Pfam" id="PF02545">
    <property type="entry name" value="Maf"/>
    <property type="match status" value="1"/>
</dbReference>
<dbReference type="AlphaFoldDB" id="A0A381PZ67"/>
<dbReference type="GO" id="GO:0047429">
    <property type="term" value="F:nucleoside triphosphate diphosphatase activity"/>
    <property type="evidence" value="ECO:0007669"/>
    <property type="project" value="InterPro"/>
</dbReference>
<accession>A0A381PZ67</accession>
<evidence type="ECO:0000256" key="2">
    <source>
        <dbReference type="ARBA" id="ARBA00022801"/>
    </source>
</evidence>
<evidence type="ECO:0000256" key="1">
    <source>
        <dbReference type="ARBA" id="ARBA00001968"/>
    </source>
</evidence>
<dbReference type="Gene3D" id="3.90.950.10">
    <property type="match status" value="1"/>
</dbReference>
<dbReference type="CDD" id="cd00555">
    <property type="entry name" value="Maf"/>
    <property type="match status" value="1"/>
</dbReference>
<dbReference type="PANTHER" id="PTHR43213">
    <property type="entry name" value="BIFUNCTIONAL DTTP/UTP PYROPHOSPHATASE/METHYLTRANSFERASE PROTEIN-RELATED"/>
    <property type="match status" value="1"/>
</dbReference>
<dbReference type="HAMAP" id="MF_00528">
    <property type="entry name" value="Maf"/>
    <property type="match status" value="1"/>
</dbReference>
<sequence length="194" mass="22234">VKIPLILASGSPRRKQLLEQIGLEFEVCPSQVHENFCLNLSPEAFTEHWAKEKAMDVAKSNPQSLVVAADTIVVLDRKILGKPKNKKDSYRMLKSLSGRTHKVITGMHFSAGKYNIDRTINEQTRVLFNTLSDSDIFYYIDNYRPFDKAGSYGIQDWFSVQVKKVDGCYFNVMGLPLAAFYKEYRQINNQLEML</sequence>
<dbReference type="PIRSF" id="PIRSF006305">
    <property type="entry name" value="Maf"/>
    <property type="match status" value="1"/>
</dbReference>
<keyword evidence="2" id="KW-0378">Hydrolase</keyword>
<dbReference type="EMBL" id="UINC01001098">
    <property type="protein sequence ID" value="SUZ70683.1"/>
    <property type="molecule type" value="Genomic_DNA"/>
</dbReference>
<feature type="non-terminal residue" evidence="3">
    <location>
        <position position="1"/>
    </location>
</feature>
<dbReference type="NCBIfam" id="TIGR00172">
    <property type="entry name" value="maf"/>
    <property type="match status" value="1"/>
</dbReference>
<organism evidence="3">
    <name type="scientific">marine metagenome</name>
    <dbReference type="NCBI Taxonomy" id="408172"/>
    <lineage>
        <taxon>unclassified sequences</taxon>
        <taxon>metagenomes</taxon>
        <taxon>ecological metagenomes</taxon>
    </lineage>
</organism>
<evidence type="ECO:0008006" key="4">
    <source>
        <dbReference type="Google" id="ProtNLM"/>
    </source>
</evidence>
<protein>
    <recommendedName>
        <fullName evidence="4">Septum formation protein Maf</fullName>
    </recommendedName>
</protein>
<dbReference type="SUPFAM" id="SSF52972">
    <property type="entry name" value="ITPase-like"/>
    <property type="match status" value="1"/>
</dbReference>